<protein>
    <submittedName>
        <fullName evidence="1">Uncharacterized protein</fullName>
    </submittedName>
</protein>
<name>A0ABD2CGU5_VESMC</name>
<accession>A0ABD2CGU5</accession>
<sequence length="159" mass="18929">MRVWHWSTLARLYACTNAKTRGGKYANLVENELILYRDMLYRICDCSRSLETFMHLDGYAFIVRQRANCSSRDTMAPETGQDFVIQTDREYRIVMVRYSLVALRQQFISQQHRQTRDDNFTLSYYYHYLKIKVKFEFQDDSHLSENSGLNANCSWFKSG</sequence>
<reference evidence="1 2" key="1">
    <citation type="journal article" date="2024" name="Ann. Entomol. Soc. Am.">
        <title>Genomic analyses of the southern and eastern yellowjacket wasps (Hymenoptera: Vespidae) reveal evolutionary signatures of social life.</title>
        <authorList>
            <person name="Catto M.A."/>
            <person name="Caine P.B."/>
            <person name="Orr S.E."/>
            <person name="Hunt B.G."/>
            <person name="Goodisman M.A.D."/>
        </authorList>
    </citation>
    <scope>NUCLEOTIDE SEQUENCE [LARGE SCALE GENOMIC DNA]</scope>
    <source>
        <strain evidence="1">232</strain>
        <tissue evidence="1">Head and thorax</tissue>
    </source>
</reference>
<evidence type="ECO:0000313" key="1">
    <source>
        <dbReference type="EMBL" id="KAL2744312.1"/>
    </source>
</evidence>
<dbReference type="Proteomes" id="UP001607303">
    <property type="component" value="Unassembled WGS sequence"/>
</dbReference>
<dbReference type="AlphaFoldDB" id="A0ABD2CGU5"/>
<evidence type="ECO:0000313" key="2">
    <source>
        <dbReference type="Proteomes" id="UP001607303"/>
    </source>
</evidence>
<organism evidence="1 2">
    <name type="scientific">Vespula maculifrons</name>
    <name type="common">Eastern yellow jacket</name>
    <name type="synonym">Wasp</name>
    <dbReference type="NCBI Taxonomy" id="7453"/>
    <lineage>
        <taxon>Eukaryota</taxon>
        <taxon>Metazoa</taxon>
        <taxon>Ecdysozoa</taxon>
        <taxon>Arthropoda</taxon>
        <taxon>Hexapoda</taxon>
        <taxon>Insecta</taxon>
        <taxon>Pterygota</taxon>
        <taxon>Neoptera</taxon>
        <taxon>Endopterygota</taxon>
        <taxon>Hymenoptera</taxon>
        <taxon>Apocrita</taxon>
        <taxon>Aculeata</taxon>
        <taxon>Vespoidea</taxon>
        <taxon>Vespidae</taxon>
        <taxon>Vespinae</taxon>
        <taxon>Vespula</taxon>
    </lineage>
</organism>
<comment type="caution">
    <text evidence="1">The sequence shown here is derived from an EMBL/GenBank/DDBJ whole genome shotgun (WGS) entry which is preliminary data.</text>
</comment>
<keyword evidence="2" id="KW-1185">Reference proteome</keyword>
<dbReference type="EMBL" id="JAYRBN010000050">
    <property type="protein sequence ID" value="KAL2744312.1"/>
    <property type="molecule type" value="Genomic_DNA"/>
</dbReference>
<proteinExistence type="predicted"/>
<gene>
    <name evidence="1" type="ORF">V1477_006854</name>
</gene>